<dbReference type="InterPro" id="IPR011051">
    <property type="entry name" value="RmlC_Cupin_sf"/>
</dbReference>
<gene>
    <name evidence="4" type="ORF">MTR64_03695</name>
</gene>
<dbReference type="Proteomes" id="UP001162880">
    <property type="component" value="Unassembled WGS sequence"/>
</dbReference>
<dbReference type="EMBL" id="JALHLE010000004">
    <property type="protein sequence ID" value="MCJ2177651.1"/>
    <property type="molecule type" value="Genomic_DNA"/>
</dbReference>
<feature type="region of interest" description="Disordered" evidence="2">
    <location>
        <begin position="1"/>
        <end position="26"/>
    </location>
</feature>
<accession>A0ABT0AXY5</accession>
<evidence type="ECO:0000256" key="2">
    <source>
        <dbReference type="SAM" id="MobiDB-lite"/>
    </source>
</evidence>
<feature type="domain" description="Cupin type-2" evidence="3">
    <location>
        <begin position="47"/>
        <end position="118"/>
    </location>
</feature>
<keyword evidence="5" id="KW-1185">Reference proteome</keyword>
<dbReference type="PANTHER" id="PTHR35848:SF9">
    <property type="entry name" value="SLL1358 PROTEIN"/>
    <property type="match status" value="1"/>
</dbReference>
<evidence type="ECO:0000313" key="4">
    <source>
        <dbReference type="EMBL" id="MCJ2177651.1"/>
    </source>
</evidence>
<sequence length="151" mass="16955">MHKGDIAPDKAIIGRSSYPPPHDEKVKGRKTWMLTRQWKLSQFGVNMVELPPGAWSTQRHWHRTNDELVIVISGELVLVTDDGEEVLRAGDCVGFKAGVENAHHLQNRSDAPAVYYDVGGRDAWDVSTFPDIGLEARTHQEIRFRDTGPKA</sequence>
<evidence type="ECO:0000313" key="5">
    <source>
        <dbReference type="Proteomes" id="UP001162880"/>
    </source>
</evidence>
<dbReference type="InterPro" id="IPR013096">
    <property type="entry name" value="Cupin_2"/>
</dbReference>
<dbReference type="Gene3D" id="2.60.120.10">
    <property type="entry name" value="Jelly Rolls"/>
    <property type="match status" value="1"/>
</dbReference>
<dbReference type="CDD" id="cd02224">
    <property type="entry name" value="cupin_SPO2919-like"/>
    <property type="match status" value="1"/>
</dbReference>
<proteinExistence type="predicted"/>
<dbReference type="RefSeq" id="WP_243990922.1">
    <property type="nucleotide sequence ID" value="NZ_JALHLE010000004.1"/>
</dbReference>
<dbReference type="Pfam" id="PF07883">
    <property type="entry name" value="Cupin_2"/>
    <property type="match status" value="1"/>
</dbReference>
<evidence type="ECO:0000256" key="1">
    <source>
        <dbReference type="ARBA" id="ARBA00022723"/>
    </source>
</evidence>
<dbReference type="PANTHER" id="PTHR35848">
    <property type="entry name" value="OXALATE-BINDING PROTEIN"/>
    <property type="match status" value="1"/>
</dbReference>
<name>A0ABT0AXY5_9SPHN</name>
<dbReference type="InterPro" id="IPR014710">
    <property type="entry name" value="RmlC-like_jellyroll"/>
</dbReference>
<dbReference type="InterPro" id="IPR051610">
    <property type="entry name" value="GPI/OXD"/>
</dbReference>
<dbReference type="SUPFAM" id="SSF51182">
    <property type="entry name" value="RmlC-like cupins"/>
    <property type="match status" value="1"/>
</dbReference>
<organism evidence="4 5">
    <name type="scientific">Novosphingobium album</name>
    <name type="common">ex Hu et al. 2023</name>
    <dbReference type="NCBI Taxonomy" id="2930093"/>
    <lineage>
        <taxon>Bacteria</taxon>
        <taxon>Pseudomonadati</taxon>
        <taxon>Pseudomonadota</taxon>
        <taxon>Alphaproteobacteria</taxon>
        <taxon>Sphingomonadales</taxon>
        <taxon>Sphingomonadaceae</taxon>
        <taxon>Novosphingobium</taxon>
    </lineage>
</organism>
<protein>
    <submittedName>
        <fullName evidence="4">Cupin domain-containing protein</fullName>
    </submittedName>
</protein>
<evidence type="ECO:0000259" key="3">
    <source>
        <dbReference type="Pfam" id="PF07883"/>
    </source>
</evidence>
<comment type="caution">
    <text evidence="4">The sequence shown here is derived from an EMBL/GenBank/DDBJ whole genome shotgun (WGS) entry which is preliminary data.</text>
</comment>
<keyword evidence="1" id="KW-0479">Metal-binding</keyword>
<reference evidence="4" key="1">
    <citation type="submission" date="2022-03" db="EMBL/GenBank/DDBJ databases">
        <title>Identification of a novel bacterium isolated from mangrove sediments.</title>
        <authorList>
            <person name="Pan X."/>
        </authorList>
    </citation>
    <scope>NUCLEOTIDE SEQUENCE</scope>
    <source>
        <strain evidence="4">B2580</strain>
    </source>
</reference>